<proteinExistence type="predicted"/>
<keyword evidence="1" id="KW-0812">Transmembrane</keyword>
<name>Q9SKU4_ARATH</name>
<keyword evidence="1" id="KW-0472">Membrane</keyword>
<dbReference type="AlphaFoldDB" id="Q9SKU4"/>
<feature type="transmembrane region" description="Helical" evidence="1">
    <location>
        <begin position="12"/>
        <end position="35"/>
    </location>
</feature>
<sequence>MVRIVRSCLQSMLKLVNSLIGMVGIAMILYAVWLIRQWQEQMGNLPFADSDHPVPWYVESFIFLCV</sequence>
<evidence type="ECO:0000256" key="1">
    <source>
        <dbReference type="SAM" id="Phobius"/>
    </source>
</evidence>
<protein>
    <submittedName>
        <fullName evidence="2">Uncharacterized protein At2g20730</fullName>
    </submittedName>
</protein>
<accession>Q9SKU4</accession>
<dbReference type="PIR" id="F84592">
    <property type="entry name" value="F84592"/>
</dbReference>
<organism evidence="2">
    <name type="scientific">Arabidopsis thaliana</name>
    <name type="common">Mouse-ear cress</name>
    <dbReference type="NCBI Taxonomy" id="3702"/>
    <lineage>
        <taxon>Eukaryota</taxon>
        <taxon>Viridiplantae</taxon>
        <taxon>Streptophyta</taxon>
        <taxon>Embryophyta</taxon>
        <taxon>Tracheophyta</taxon>
        <taxon>Spermatophyta</taxon>
        <taxon>Magnoliopsida</taxon>
        <taxon>eudicotyledons</taxon>
        <taxon>Gunneridae</taxon>
        <taxon>Pentapetalae</taxon>
        <taxon>rosids</taxon>
        <taxon>malvids</taxon>
        <taxon>Brassicales</taxon>
        <taxon>Brassicaceae</taxon>
        <taxon>Camelineae</taxon>
        <taxon>Arabidopsis</taxon>
    </lineage>
</organism>
<dbReference type="ExpressionAtlas" id="Q9SKU4">
    <property type="expression patterns" value="baseline and differential"/>
</dbReference>
<gene>
    <name evidence="2" type="ordered locus">At2g20730</name>
</gene>
<reference key="1">
    <citation type="journal article" date="1999" name="Nature">
        <title>Sequence and analysis of chromosome 2 of the plant Arabidopsis thaliana.</title>
        <authorList>
            <person name="Lin X."/>
            <person name="Kaul S."/>
            <person name="Rounsley S."/>
            <person name="Shea T.P."/>
            <person name="Benito M.I."/>
            <person name="Town C.D."/>
            <person name="Fujii C.Y."/>
            <person name="Mason T."/>
            <person name="Bowman C.L."/>
            <person name="Barnstead M."/>
            <person name="Feldblyum T.V."/>
            <person name="Buell C.R."/>
            <person name="Ketchum K.A."/>
            <person name="Lee J."/>
            <person name="Ronning C.M."/>
            <person name="Koo H.L."/>
            <person name="Moffat K.S."/>
            <person name="Cronin L.A."/>
            <person name="Shen M."/>
            <person name="Pai G."/>
            <person name="Van Aken S."/>
            <person name="Umayam L."/>
            <person name="Tallon L.J."/>
            <person name="Gill J.E."/>
            <person name="Adams M.D."/>
            <person name="Carrera A.J."/>
            <person name="Creasy T.H."/>
            <person name="Goodman H.M."/>
            <person name="Somerville C.R."/>
            <person name="Copenhaver G.P."/>
            <person name="Preuss D."/>
            <person name="Nierman W.C."/>
            <person name="White O."/>
            <person name="Eisen J.A."/>
            <person name="Salzberg S.L."/>
            <person name="Fraser C.M."/>
            <person name="Venter J.C."/>
        </authorList>
    </citation>
    <scope>NUCLEOTIDE SEQUENCE [LARGE SCALE GENOMIC DNA]</scope>
    <source>
        <strain>cv. Columbia</strain>
    </source>
</reference>
<reference evidence="2" key="2">
    <citation type="submission" date="2000-03" db="EMBL/GenBank/DDBJ databases">
        <authorList>
            <person name="Lin X."/>
            <person name="Kaul S."/>
            <person name="Shea T.P."/>
            <person name="Fujii C.Y."/>
            <person name="Shen M."/>
            <person name="VanAken S.E."/>
            <person name="Barnstead M.E."/>
            <person name="Mason T.M."/>
            <person name="Bowman C.L."/>
            <person name="Ronning C.M."/>
            <person name="Benito M.-I."/>
            <person name="Carrera A.J."/>
            <person name="Creasy T.H."/>
            <person name="Buell C.R."/>
            <person name="Town C.D."/>
            <person name="Nierman W.C."/>
            <person name="Fraser C.M."/>
            <person name="Venter J.C."/>
        </authorList>
    </citation>
    <scope>NUCLEOTIDE SEQUENCE</scope>
</reference>
<evidence type="ECO:0000313" key="2">
    <source>
        <dbReference type="EMBL" id="AAD20922.1"/>
    </source>
</evidence>
<dbReference type="EMBL" id="AC006234">
    <property type="protein sequence ID" value="AAD20922.1"/>
    <property type="molecule type" value="Genomic_DNA"/>
</dbReference>
<keyword evidence="1" id="KW-1133">Transmembrane helix</keyword>
<reference evidence="2" key="3">
    <citation type="submission" date="2002-02" db="EMBL/GenBank/DDBJ databases">
        <authorList>
            <person name="Town C.D."/>
            <person name="Kaul S."/>
        </authorList>
    </citation>
    <scope>NUCLEOTIDE SEQUENCE</scope>
</reference>